<dbReference type="SMART" id="SM00220">
    <property type="entry name" value="S_TKc"/>
    <property type="match status" value="1"/>
</dbReference>
<dbReference type="PANTHER" id="PTHR43289:SF6">
    <property type="entry name" value="SERINE_THREONINE-PROTEIN KINASE NEKL-3"/>
    <property type="match status" value="1"/>
</dbReference>
<dbReference type="GO" id="GO:0005524">
    <property type="term" value="F:ATP binding"/>
    <property type="evidence" value="ECO:0007669"/>
    <property type="project" value="UniProtKB-KW"/>
</dbReference>
<dbReference type="InterPro" id="IPR011009">
    <property type="entry name" value="Kinase-like_dom_sf"/>
</dbReference>
<feature type="region of interest" description="Disordered" evidence="9">
    <location>
        <begin position="283"/>
        <end position="314"/>
    </location>
</feature>
<dbReference type="PROSITE" id="PS00108">
    <property type="entry name" value="PROTEIN_KINASE_ST"/>
    <property type="match status" value="1"/>
</dbReference>
<feature type="domain" description="Protein kinase" evidence="10">
    <location>
        <begin position="12"/>
        <end position="275"/>
    </location>
</feature>
<dbReference type="Gene3D" id="3.30.200.20">
    <property type="entry name" value="Phosphorylase Kinase, domain 1"/>
    <property type="match status" value="1"/>
</dbReference>
<gene>
    <name evidence="11" type="ORF">Y900_004235</name>
</gene>
<evidence type="ECO:0000313" key="11">
    <source>
        <dbReference type="EMBL" id="KDE98172.1"/>
    </source>
</evidence>
<dbReference type="InterPro" id="IPR008271">
    <property type="entry name" value="Ser/Thr_kinase_AS"/>
</dbReference>
<dbReference type="EC" id="2.7.11.1" evidence="1"/>
<feature type="compositionally biased region" description="Low complexity" evidence="9">
    <location>
        <begin position="484"/>
        <end position="499"/>
    </location>
</feature>
<keyword evidence="2" id="KW-0723">Serine/threonine-protein kinase</keyword>
<evidence type="ECO:0000259" key="10">
    <source>
        <dbReference type="PROSITE" id="PS50011"/>
    </source>
</evidence>
<dbReference type="OrthoDB" id="9762169at2"/>
<dbReference type="Pfam" id="PF00069">
    <property type="entry name" value="Pkinase"/>
    <property type="match status" value="1"/>
</dbReference>
<evidence type="ECO:0000256" key="2">
    <source>
        <dbReference type="ARBA" id="ARBA00022527"/>
    </source>
</evidence>
<dbReference type="SUPFAM" id="SSF56112">
    <property type="entry name" value="Protein kinase-like (PK-like)"/>
    <property type="match status" value="1"/>
</dbReference>
<comment type="caution">
    <text evidence="11">The sequence shown here is derived from an EMBL/GenBank/DDBJ whole genome shotgun (WGS) entry which is preliminary data.</text>
</comment>
<dbReference type="InterPro" id="IPR000719">
    <property type="entry name" value="Prot_kinase_dom"/>
</dbReference>
<comment type="catalytic activity">
    <reaction evidence="7">
        <text>L-threonyl-[protein] + ATP = O-phospho-L-threonyl-[protein] + ADP + H(+)</text>
        <dbReference type="Rhea" id="RHEA:46608"/>
        <dbReference type="Rhea" id="RHEA-COMP:11060"/>
        <dbReference type="Rhea" id="RHEA-COMP:11605"/>
        <dbReference type="ChEBI" id="CHEBI:15378"/>
        <dbReference type="ChEBI" id="CHEBI:30013"/>
        <dbReference type="ChEBI" id="CHEBI:30616"/>
        <dbReference type="ChEBI" id="CHEBI:61977"/>
        <dbReference type="ChEBI" id="CHEBI:456216"/>
        <dbReference type="EC" id="2.7.11.1"/>
    </reaction>
</comment>
<dbReference type="eggNOG" id="COG0515">
    <property type="taxonomic scope" value="Bacteria"/>
</dbReference>
<evidence type="ECO:0000256" key="1">
    <source>
        <dbReference type="ARBA" id="ARBA00012513"/>
    </source>
</evidence>
<dbReference type="FunFam" id="3.30.200.20:FF:000035">
    <property type="entry name" value="Serine/threonine protein kinase Stk1"/>
    <property type="match status" value="1"/>
</dbReference>
<dbReference type="Proteomes" id="UP000022835">
    <property type="component" value="Unassembled WGS sequence"/>
</dbReference>
<dbReference type="PROSITE" id="PS50011">
    <property type="entry name" value="PROTEIN_KINASE_DOM"/>
    <property type="match status" value="1"/>
</dbReference>
<evidence type="ECO:0000313" key="12">
    <source>
        <dbReference type="Proteomes" id="UP000022835"/>
    </source>
</evidence>
<keyword evidence="12" id="KW-1185">Reference proteome</keyword>
<evidence type="ECO:0000256" key="6">
    <source>
        <dbReference type="ARBA" id="ARBA00022840"/>
    </source>
</evidence>
<evidence type="ECO:0000256" key="7">
    <source>
        <dbReference type="ARBA" id="ARBA00047899"/>
    </source>
</evidence>
<keyword evidence="3" id="KW-0808">Transferase</keyword>
<feature type="region of interest" description="Disordered" evidence="9">
    <location>
        <begin position="466"/>
        <end position="510"/>
    </location>
</feature>
<evidence type="ECO:0000256" key="5">
    <source>
        <dbReference type="ARBA" id="ARBA00022777"/>
    </source>
</evidence>
<evidence type="ECO:0000256" key="4">
    <source>
        <dbReference type="ARBA" id="ARBA00022741"/>
    </source>
</evidence>
<dbReference type="GO" id="GO:0004674">
    <property type="term" value="F:protein serine/threonine kinase activity"/>
    <property type="evidence" value="ECO:0007669"/>
    <property type="project" value="UniProtKB-KW"/>
</dbReference>
<evidence type="ECO:0000256" key="9">
    <source>
        <dbReference type="SAM" id="MobiDB-lite"/>
    </source>
</evidence>
<keyword evidence="5" id="KW-0418">Kinase</keyword>
<keyword evidence="6" id="KW-0067">ATP-binding</keyword>
<organism evidence="11 12">
    <name type="scientific">Mycolicibacterium aromaticivorans JS19b1 = JCM 16368</name>
    <dbReference type="NCBI Taxonomy" id="1440774"/>
    <lineage>
        <taxon>Bacteria</taxon>
        <taxon>Bacillati</taxon>
        <taxon>Actinomycetota</taxon>
        <taxon>Actinomycetes</taxon>
        <taxon>Mycobacteriales</taxon>
        <taxon>Mycobacteriaceae</taxon>
        <taxon>Mycolicibacterium</taxon>
    </lineage>
</organism>
<reference evidence="11" key="1">
    <citation type="submission" date="2014-05" db="EMBL/GenBank/DDBJ databases">
        <title>Genome sequence of Mycobacterium aromaticivorans strain JS19b1T (= DSM 45407T).</title>
        <authorList>
            <person name="Kwak Y."/>
            <person name="Park G.-S."/>
            <person name="Li Q.X."/>
            <person name="Lee S.-E."/>
            <person name="Shin J.-H."/>
        </authorList>
    </citation>
    <scope>NUCLEOTIDE SEQUENCE [LARGE SCALE GENOMIC DNA]</scope>
    <source>
        <strain evidence="11">JS19b1</strain>
    </source>
</reference>
<dbReference type="GO" id="GO:0080090">
    <property type="term" value="P:regulation of primary metabolic process"/>
    <property type="evidence" value="ECO:0007669"/>
    <property type="project" value="UniProtKB-ARBA"/>
</dbReference>
<dbReference type="AlphaFoldDB" id="A0A064CHC4"/>
<dbReference type="CDD" id="cd14014">
    <property type="entry name" value="STKc_PknB_like"/>
    <property type="match status" value="1"/>
</dbReference>
<proteinExistence type="predicted"/>
<evidence type="ECO:0000256" key="3">
    <source>
        <dbReference type="ARBA" id="ARBA00022679"/>
    </source>
</evidence>
<protein>
    <recommendedName>
        <fullName evidence="1">non-specific serine/threonine protein kinase</fullName>
        <ecNumber evidence="1">2.7.11.1</ecNumber>
    </recommendedName>
</protein>
<dbReference type="Gene3D" id="1.10.510.10">
    <property type="entry name" value="Transferase(Phosphotransferase) domain 1"/>
    <property type="match status" value="1"/>
</dbReference>
<sequence>MPLRIGETFAGYRVLRLLGSGGMGEVYLVQHPRLPRREALKVLRADISSDPSFRDRFIREADLAADLRHPHIVGIHDRGENDGKLWIAMEYIDGTDLSQLLEKRYPAGMPVETVMPIVNAVASALDYAHKKGLLHRDVKPANIIVAGLDTDDPSIFLADFGIARPLDDTNGLTTTNTTVGTVAYAAPEQLMGEHMDGRADQYALAATAYHLLCGAQLFPHSNPAVVISRHLNTTPPTLGDHRPDCASLDALLQIALAKSPQDRFPSCSAFAAALADDSRAGQGAASANASTQAAPKPDKSAPASPKRSPAKPATTSLRRSVVLGCVAAIMLLIGVATLVWRPWQQARQQPSTSLASPTTAPMSLTGEWSGPVSGAQSGFDVVAEIVDGAQLTGTVSYPQLSCSGTWTQHGSTANGVRLITETMTQGNCVNSDVTLTPRSDGTLSFMSTYYAASKQQNITAYATLRRSARAGPTATTSSPPPPLSLATTTPTTTTNPTTAHSDSTDGQQGDWREHHTWVCDTATGEVCGNWKPEAVTFACKAVAGGADYTSGLKNMLMSRYGMGDTDAFFLGKEAWYSVTSGGYISTGGNADGPHPLCIGIVP</sequence>
<feature type="region of interest" description="Disordered" evidence="9">
    <location>
        <begin position="347"/>
        <end position="371"/>
    </location>
</feature>
<keyword evidence="4" id="KW-0547">Nucleotide-binding</keyword>
<dbReference type="RefSeq" id="WP_051659872.1">
    <property type="nucleotide sequence ID" value="NZ_JALN02000001.1"/>
</dbReference>
<dbReference type="STRING" id="1440774.Y900_004235"/>
<feature type="compositionally biased region" description="Polar residues" evidence="9">
    <location>
        <begin position="347"/>
        <end position="362"/>
    </location>
</feature>
<feature type="compositionally biased region" description="Low complexity" evidence="9">
    <location>
        <begin position="283"/>
        <end position="313"/>
    </location>
</feature>
<name>A0A064CHC4_9MYCO</name>
<dbReference type="PANTHER" id="PTHR43289">
    <property type="entry name" value="MITOGEN-ACTIVATED PROTEIN KINASE KINASE KINASE 20-RELATED"/>
    <property type="match status" value="1"/>
</dbReference>
<accession>A0A064CHC4</accession>
<dbReference type="EMBL" id="JALN02000001">
    <property type="protein sequence ID" value="KDE98172.1"/>
    <property type="molecule type" value="Genomic_DNA"/>
</dbReference>
<evidence type="ECO:0000256" key="8">
    <source>
        <dbReference type="ARBA" id="ARBA00048679"/>
    </source>
</evidence>
<comment type="catalytic activity">
    <reaction evidence="8">
        <text>L-seryl-[protein] + ATP = O-phospho-L-seryl-[protein] + ADP + H(+)</text>
        <dbReference type="Rhea" id="RHEA:17989"/>
        <dbReference type="Rhea" id="RHEA-COMP:9863"/>
        <dbReference type="Rhea" id="RHEA-COMP:11604"/>
        <dbReference type="ChEBI" id="CHEBI:15378"/>
        <dbReference type="ChEBI" id="CHEBI:29999"/>
        <dbReference type="ChEBI" id="CHEBI:30616"/>
        <dbReference type="ChEBI" id="CHEBI:83421"/>
        <dbReference type="ChEBI" id="CHEBI:456216"/>
        <dbReference type="EC" id="2.7.11.1"/>
    </reaction>
</comment>